<dbReference type="PANTHER" id="PTHR33395:SF22">
    <property type="entry name" value="REVERSE TRANSCRIPTASE DOMAIN-CONTAINING PROTEIN"/>
    <property type="match status" value="1"/>
</dbReference>
<gene>
    <name evidence="1" type="ORF">FWK35_00000644</name>
</gene>
<keyword evidence="1" id="KW-0808">Transferase</keyword>
<keyword evidence="2" id="KW-1185">Reference proteome</keyword>
<keyword evidence="1" id="KW-0548">Nucleotidyltransferase</keyword>
<feature type="non-terminal residue" evidence="1">
    <location>
        <position position="1"/>
    </location>
</feature>
<organism evidence="1 2">
    <name type="scientific">Aphis craccivora</name>
    <name type="common">Cowpea aphid</name>
    <dbReference type="NCBI Taxonomy" id="307492"/>
    <lineage>
        <taxon>Eukaryota</taxon>
        <taxon>Metazoa</taxon>
        <taxon>Ecdysozoa</taxon>
        <taxon>Arthropoda</taxon>
        <taxon>Hexapoda</taxon>
        <taxon>Insecta</taxon>
        <taxon>Pterygota</taxon>
        <taxon>Neoptera</taxon>
        <taxon>Paraneoptera</taxon>
        <taxon>Hemiptera</taxon>
        <taxon>Sternorrhyncha</taxon>
        <taxon>Aphidomorpha</taxon>
        <taxon>Aphidoidea</taxon>
        <taxon>Aphididae</taxon>
        <taxon>Aphidini</taxon>
        <taxon>Aphis</taxon>
        <taxon>Aphis</taxon>
    </lineage>
</organism>
<keyword evidence="1" id="KW-0695">RNA-directed DNA polymerase</keyword>
<dbReference type="AlphaFoldDB" id="A0A6G0Z5R9"/>
<evidence type="ECO:0000313" key="2">
    <source>
        <dbReference type="Proteomes" id="UP000478052"/>
    </source>
</evidence>
<reference evidence="1 2" key="1">
    <citation type="submission" date="2019-08" db="EMBL/GenBank/DDBJ databases">
        <title>Whole genome of Aphis craccivora.</title>
        <authorList>
            <person name="Voronova N.V."/>
            <person name="Shulinski R.S."/>
            <person name="Bandarenka Y.V."/>
            <person name="Zhorov D.G."/>
            <person name="Warner D."/>
        </authorList>
    </citation>
    <scope>NUCLEOTIDE SEQUENCE [LARGE SCALE GENOMIC DNA]</scope>
    <source>
        <strain evidence="1">180601</strain>
        <tissue evidence="1">Whole Body</tissue>
    </source>
</reference>
<evidence type="ECO:0000313" key="1">
    <source>
        <dbReference type="EMBL" id="KAF0765900.1"/>
    </source>
</evidence>
<dbReference type="Proteomes" id="UP000478052">
    <property type="component" value="Unassembled WGS sequence"/>
</dbReference>
<comment type="caution">
    <text evidence="1">The sequence shown here is derived from an EMBL/GenBank/DDBJ whole genome shotgun (WGS) entry which is preliminary data.</text>
</comment>
<dbReference type="EMBL" id="VUJU01001306">
    <property type="protein sequence ID" value="KAF0765900.1"/>
    <property type="molecule type" value="Genomic_DNA"/>
</dbReference>
<name>A0A6G0Z5R9_APHCR</name>
<dbReference type="PANTHER" id="PTHR33395">
    <property type="entry name" value="TRANSCRIPTASE, PUTATIVE-RELATED-RELATED"/>
    <property type="match status" value="1"/>
</dbReference>
<protein>
    <submittedName>
        <fullName evidence="1">Reverse transcriptase domain-containing protein</fullName>
    </submittedName>
</protein>
<accession>A0A6G0Z5R9</accession>
<sequence>DNVILPIVHIIINIINGTVPDEFKVARIVPIHKKGDKTDFTNYRHILMIGILAKILEKVIKIQLLEYLERDKILFNGQYGLRKKFRNRGRSDRSK</sequence>
<proteinExistence type="predicted"/>
<dbReference type="GO" id="GO:0003964">
    <property type="term" value="F:RNA-directed DNA polymerase activity"/>
    <property type="evidence" value="ECO:0007669"/>
    <property type="project" value="UniProtKB-KW"/>
</dbReference>
<dbReference type="OrthoDB" id="6630807at2759"/>